<keyword evidence="12" id="KW-0675">Receptor</keyword>
<dbReference type="Pfam" id="PF00593">
    <property type="entry name" value="TonB_dep_Rec_b-barrel"/>
    <property type="match status" value="1"/>
</dbReference>
<dbReference type="Gene3D" id="2.40.170.20">
    <property type="entry name" value="TonB-dependent receptor, beta-barrel domain"/>
    <property type="match status" value="1"/>
</dbReference>
<sequence>MNFKVLVIALFSFSGIWAQSSKIKGKLVDNDNQEGLPFATISIKNSAIGANSDLDGNYLLEIPSGNQTIVYDFLGYQSKEVVVNTKNGEIKVLNINLQSDSYELEGVVIQATQNRSKESALLVDQQRSLEIKQNIGSQELSRKGVSNVAAAVAKTTGVSKQESSGSIFVRGLGDRYNTTSLNGLPIPSNDPENKNISLDIFSTDIVEYISIDKTYSSRNYGDFAGGNVDIISKKHSGKPFIDFSIGSSVNSNAVQQDPFRLLSDRSFFGFSDNKIPNNPLNSYSFTNRIANENKAPYGFNFGINTGGTLNIGNESQLNLFGTASFENNFKYKEGIARTAQAQGSYEKDLTFESFNYNTTTTGMFNADYIINPNHNIKYNFLFINDTSEKNEEYTGFMRDKAEGDNKAFLMRQTYKENTLMTHQLLGNNKLSEQFSLNWGASYNQITGDTPDRMQFTTRTTDFKDYKFVTNSTPDNHRYYDHLEETEIAANIALDYKFAKNEDQLFDGKITIGYNGRNKQRNFEATQFNLNINRDYRSTIVDPRNLDSFFNAENFEKGYFDIETFRGGKNTVGALEPQTYEGNMNIHGGFAILEYKLNPKLSTVLGVRLEQLTQEVTWKTQLDNEETSDKFDKTAFLPNLSLKYELNDRNNLRLAASKTYTLPQFKERARFIYEDVTTVKVGNPDLYPSDDYNLDLKWEFFPINDEIVSVTAFGKYIQNPINEIVMASSSNDITFANTGDFGYAAGIELELRKNIFEFSEINTNKLTAGLNAAYMKTHQKLDNEKITKETKIRALFTNETSSFTGASDFLMNADITYIKEWKEKSLMATLTYAHFSDKLNSIGTERSGNLVDKSFGTLDFILKTKFTENFSIGLSAKNLLDPRIKTVQENLNQDILVNSYKLGRDFSLSFNYSF</sequence>
<dbReference type="Pfam" id="PF07715">
    <property type="entry name" value="Plug"/>
    <property type="match status" value="1"/>
</dbReference>
<dbReference type="RefSeq" id="WP_090679572.1">
    <property type="nucleotide sequence ID" value="NZ_FORU01000010.1"/>
</dbReference>
<dbReference type="SUPFAM" id="SSF49464">
    <property type="entry name" value="Carboxypeptidase regulatory domain-like"/>
    <property type="match status" value="1"/>
</dbReference>
<dbReference type="AlphaFoldDB" id="A0A1I3SGD0"/>
<dbReference type="Gene3D" id="2.60.40.1120">
    <property type="entry name" value="Carboxypeptidase-like, regulatory domain"/>
    <property type="match status" value="1"/>
</dbReference>
<dbReference type="EMBL" id="FORU01000010">
    <property type="protein sequence ID" value="SFJ57450.1"/>
    <property type="molecule type" value="Genomic_DNA"/>
</dbReference>
<evidence type="ECO:0000313" key="13">
    <source>
        <dbReference type="Proteomes" id="UP000243887"/>
    </source>
</evidence>
<evidence type="ECO:0000256" key="2">
    <source>
        <dbReference type="ARBA" id="ARBA00022448"/>
    </source>
</evidence>
<evidence type="ECO:0000313" key="12">
    <source>
        <dbReference type="EMBL" id="SFJ57450.1"/>
    </source>
</evidence>
<dbReference type="InterPro" id="IPR012910">
    <property type="entry name" value="Plug_dom"/>
</dbReference>
<dbReference type="PROSITE" id="PS52016">
    <property type="entry name" value="TONB_DEPENDENT_REC_3"/>
    <property type="match status" value="1"/>
</dbReference>
<keyword evidence="6 8" id="KW-0472">Membrane</keyword>
<evidence type="ECO:0000256" key="5">
    <source>
        <dbReference type="ARBA" id="ARBA00023077"/>
    </source>
</evidence>
<feature type="domain" description="TonB-dependent receptor-like beta-barrel" evidence="10">
    <location>
        <begin position="430"/>
        <end position="878"/>
    </location>
</feature>
<reference evidence="13" key="1">
    <citation type="submission" date="2016-10" db="EMBL/GenBank/DDBJ databases">
        <authorList>
            <person name="Varghese N."/>
            <person name="Submissions S."/>
        </authorList>
    </citation>
    <scope>NUCLEOTIDE SEQUENCE [LARGE SCALE GENOMIC DNA]</scope>
    <source>
        <strain evidence="13">DSM 26542</strain>
    </source>
</reference>
<evidence type="ECO:0000256" key="4">
    <source>
        <dbReference type="ARBA" id="ARBA00022692"/>
    </source>
</evidence>
<proteinExistence type="inferred from homology"/>
<dbReference type="InterPro" id="IPR039426">
    <property type="entry name" value="TonB-dep_rcpt-like"/>
</dbReference>
<evidence type="ECO:0000256" key="9">
    <source>
        <dbReference type="RuleBase" id="RU003357"/>
    </source>
</evidence>
<keyword evidence="7 8" id="KW-0998">Cell outer membrane</keyword>
<dbReference type="GO" id="GO:0009279">
    <property type="term" value="C:cell outer membrane"/>
    <property type="evidence" value="ECO:0007669"/>
    <property type="project" value="UniProtKB-SubCell"/>
</dbReference>
<evidence type="ECO:0000259" key="11">
    <source>
        <dbReference type="Pfam" id="PF07715"/>
    </source>
</evidence>
<dbReference type="InterPro" id="IPR000531">
    <property type="entry name" value="Beta-barrel_TonB"/>
</dbReference>
<evidence type="ECO:0000256" key="3">
    <source>
        <dbReference type="ARBA" id="ARBA00022452"/>
    </source>
</evidence>
<evidence type="ECO:0000256" key="8">
    <source>
        <dbReference type="PROSITE-ProRule" id="PRU01360"/>
    </source>
</evidence>
<keyword evidence="13" id="KW-1185">Reference proteome</keyword>
<dbReference type="Pfam" id="PF13715">
    <property type="entry name" value="CarbopepD_reg_2"/>
    <property type="match status" value="1"/>
</dbReference>
<dbReference type="InterPro" id="IPR036942">
    <property type="entry name" value="Beta-barrel_TonB_sf"/>
</dbReference>
<dbReference type="Gene3D" id="2.170.130.10">
    <property type="entry name" value="TonB-dependent receptor, plug domain"/>
    <property type="match status" value="1"/>
</dbReference>
<name>A0A1I3SGD0_9FLAO</name>
<evidence type="ECO:0000256" key="6">
    <source>
        <dbReference type="ARBA" id="ARBA00023136"/>
    </source>
</evidence>
<evidence type="ECO:0000256" key="1">
    <source>
        <dbReference type="ARBA" id="ARBA00004571"/>
    </source>
</evidence>
<feature type="domain" description="TonB-dependent receptor plug" evidence="11">
    <location>
        <begin position="131"/>
        <end position="226"/>
    </location>
</feature>
<comment type="subcellular location">
    <subcellularLocation>
        <location evidence="1 8">Cell outer membrane</location>
        <topology evidence="1 8">Multi-pass membrane protein</topology>
    </subcellularLocation>
</comment>
<comment type="similarity">
    <text evidence="8 9">Belongs to the TonB-dependent receptor family.</text>
</comment>
<evidence type="ECO:0000259" key="10">
    <source>
        <dbReference type="Pfam" id="PF00593"/>
    </source>
</evidence>
<keyword evidence="5 9" id="KW-0798">TonB box</keyword>
<accession>A0A1I3SGD0</accession>
<protein>
    <submittedName>
        <fullName evidence="12">TonB-dependent receptor</fullName>
    </submittedName>
</protein>
<dbReference type="Proteomes" id="UP000243887">
    <property type="component" value="Unassembled WGS sequence"/>
</dbReference>
<dbReference type="PANTHER" id="PTHR40980:SF5">
    <property type="entry name" value="TONB-DEPENDENT RECEPTOR"/>
    <property type="match status" value="1"/>
</dbReference>
<keyword evidence="4 8" id="KW-0812">Transmembrane</keyword>
<dbReference type="InterPro" id="IPR037066">
    <property type="entry name" value="Plug_dom_sf"/>
</dbReference>
<organism evidence="12 13">
    <name type="scientific">Myroides guanonis</name>
    <dbReference type="NCBI Taxonomy" id="1150112"/>
    <lineage>
        <taxon>Bacteria</taxon>
        <taxon>Pseudomonadati</taxon>
        <taxon>Bacteroidota</taxon>
        <taxon>Flavobacteriia</taxon>
        <taxon>Flavobacteriales</taxon>
        <taxon>Flavobacteriaceae</taxon>
        <taxon>Myroides</taxon>
    </lineage>
</organism>
<dbReference type="PANTHER" id="PTHR40980">
    <property type="entry name" value="PLUG DOMAIN-CONTAINING PROTEIN"/>
    <property type="match status" value="1"/>
</dbReference>
<evidence type="ECO:0000256" key="7">
    <source>
        <dbReference type="ARBA" id="ARBA00023237"/>
    </source>
</evidence>
<keyword evidence="2 8" id="KW-0813">Transport</keyword>
<gene>
    <name evidence="12" type="ORF">SAMN04487893_11071</name>
</gene>
<dbReference type="OrthoDB" id="9768470at2"/>
<keyword evidence="3 8" id="KW-1134">Transmembrane beta strand</keyword>
<dbReference type="STRING" id="1150112.SAMN04487893_11071"/>
<dbReference type="SUPFAM" id="SSF56935">
    <property type="entry name" value="Porins"/>
    <property type="match status" value="1"/>
</dbReference>
<dbReference type="InterPro" id="IPR008969">
    <property type="entry name" value="CarboxyPept-like_regulatory"/>
</dbReference>